<dbReference type="GO" id="GO:0003677">
    <property type="term" value="F:DNA binding"/>
    <property type="evidence" value="ECO:0007669"/>
    <property type="project" value="InterPro"/>
</dbReference>
<dbReference type="AlphaFoldDB" id="A0A0J6SRW6"/>
<dbReference type="Proteomes" id="UP000035929">
    <property type="component" value="Unassembled WGS sequence"/>
</dbReference>
<proteinExistence type="predicted"/>
<name>A0A0J6SRW6_9HYPH</name>
<organism evidence="1 2">
    <name type="scientific">Methylobacterium aquaticum</name>
    <dbReference type="NCBI Taxonomy" id="270351"/>
    <lineage>
        <taxon>Bacteria</taxon>
        <taxon>Pseudomonadati</taxon>
        <taxon>Pseudomonadota</taxon>
        <taxon>Alphaproteobacteria</taxon>
        <taxon>Hyphomicrobiales</taxon>
        <taxon>Methylobacteriaceae</taxon>
        <taxon>Methylobacterium</taxon>
    </lineage>
</organism>
<sequence>MTQSPQQPNDSRVGDDLVEAFQEMAAYLRGEVEAESYEVPDDVLTPERVQAIRRKVAPSTKEFERQFRISARTMEAYEQGRRRPDATMQTLLRVIEREPDAVRRALAS</sequence>
<evidence type="ECO:0000313" key="1">
    <source>
        <dbReference type="EMBL" id="KMO36444.1"/>
    </source>
</evidence>
<dbReference type="Gene3D" id="1.10.260.40">
    <property type="entry name" value="lambda repressor-like DNA-binding domains"/>
    <property type="match status" value="1"/>
</dbReference>
<evidence type="ECO:0000313" key="2">
    <source>
        <dbReference type="Proteomes" id="UP000035929"/>
    </source>
</evidence>
<dbReference type="SUPFAM" id="SSF47413">
    <property type="entry name" value="lambda repressor-like DNA-binding domains"/>
    <property type="match status" value="1"/>
</dbReference>
<dbReference type="EMBL" id="LABX01000069">
    <property type="protein sequence ID" value="KMO36444.1"/>
    <property type="molecule type" value="Genomic_DNA"/>
</dbReference>
<dbReference type="PATRIC" id="fig|270351.6.peg.6769"/>
<dbReference type="RefSeq" id="WP_048463587.1">
    <property type="nucleotide sequence ID" value="NZ_LABX01000069.1"/>
</dbReference>
<evidence type="ECO:0008006" key="3">
    <source>
        <dbReference type="Google" id="ProtNLM"/>
    </source>
</evidence>
<reference evidence="1 2" key="1">
    <citation type="submission" date="2015-03" db="EMBL/GenBank/DDBJ databases">
        <title>Genome sequencing of Methylobacterium aquaticum DSM16371 type strain.</title>
        <authorList>
            <person name="Chaudhry V."/>
            <person name="Patil P.B."/>
        </authorList>
    </citation>
    <scope>NUCLEOTIDE SEQUENCE [LARGE SCALE GENOMIC DNA]</scope>
    <source>
        <strain evidence="1 2">DSM 16371</strain>
    </source>
</reference>
<accession>A0A0J6SRW6</accession>
<dbReference type="OrthoDB" id="7349669at2"/>
<protein>
    <recommendedName>
        <fullName evidence="3">XRE family transcriptional regulator</fullName>
    </recommendedName>
</protein>
<dbReference type="InterPro" id="IPR010982">
    <property type="entry name" value="Lambda_DNA-bd_dom_sf"/>
</dbReference>
<gene>
    <name evidence="1" type="ORF">VP06_09840</name>
</gene>
<comment type="caution">
    <text evidence="1">The sequence shown here is derived from an EMBL/GenBank/DDBJ whole genome shotgun (WGS) entry which is preliminary data.</text>
</comment>